<evidence type="ECO:0000313" key="1">
    <source>
        <dbReference type="EMBL" id="RPE12108.1"/>
    </source>
</evidence>
<gene>
    <name evidence="1" type="ORF">EGT74_00685</name>
</gene>
<organism evidence="1 2">
    <name type="scientific">Chitinophaga lutea</name>
    <dbReference type="NCBI Taxonomy" id="2488634"/>
    <lineage>
        <taxon>Bacteria</taxon>
        <taxon>Pseudomonadati</taxon>
        <taxon>Bacteroidota</taxon>
        <taxon>Chitinophagia</taxon>
        <taxon>Chitinophagales</taxon>
        <taxon>Chitinophagaceae</taxon>
        <taxon>Chitinophaga</taxon>
    </lineage>
</organism>
<dbReference type="EMBL" id="RPDH01000001">
    <property type="protein sequence ID" value="RPE12108.1"/>
    <property type="molecule type" value="Genomic_DNA"/>
</dbReference>
<evidence type="ECO:0000313" key="2">
    <source>
        <dbReference type="Proteomes" id="UP000278351"/>
    </source>
</evidence>
<proteinExistence type="predicted"/>
<dbReference type="OrthoDB" id="8477308at2"/>
<dbReference type="AlphaFoldDB" id="A0A3N4PW57"/>
<dbReference type="Proteomes" id="UP000278351">
    <property type="component" value="Unassembled WGS sequence"/>
</dbReference>
<evidence type="ECO:0008006" key="3">
    <source>
        <dbReference type="Google" id="ProtNLM"/>
    </source>
</evidence>
<dbReference type="RefSeq" id="WP_123844520.1">
    <property type="nucleotide sequence ID" value="NZ_RPDH01000001.1"/>
</dbReference>
<reference evidence="1 2" key="1">
    <citation type="submission" date="2018-11" db="EMBL/GenBank/DDBJ databases">
        <title>Chitinophaga lutea sp.nov., isolate from arsenic contaminated soil.</title>
        <authorList>
            <person name="Zong Y."/>
        </authorList>
    </citation>
    <scope>NUCLEOTIDE SEQUENCE [LARGE SCALE GENOMIC DNA]</scope>
    <source>
        <strain evidence="1 2">ZY74</strain>
    </source>
</reference>
<accession>A0A3N4PW57</accession>
<protein>
    <recommendedName>
        <fullName evidence="3">Gingipain domain-containing protein</fullName>
    </recommendedName>
</protein>
<sequence>MKTDKLIVCNRSALVKKYGAKHTSILKDLTTIRQSDKKRGLNTTIVFIDDAMAMKAYKAAAVKDETSPKQNKTAIDAVYKKLQPDYLMIAGAQDVIPFQPLENQLYGEDDEDETVPSDLPYACEAAYSTNPGKFIAPTRVVGRLPDLPGGKDPAYFRSLVKDITGAKPANEKDYRRYFSVSVHDWRLSTQESLMRIFGDNRQLQISPVSGPQWSSTQLKPKTHFINCHGSLEDPCFYGQKGDRYPEAVNAKLLAKKISKGTIVAAECCYGAQLYDPSLTETDQPSIANTYLQHHALAFTGSSTIAYGPTEGQGLADLLTQYFIINTIKGASTGRALLEARQRFLDEMGPTLDPYELKTLSQFYLLGDPSLTPVATPPAIAKRGMDVRSNRRDNMVAKGAALSSFIAVPKEVSGKAAAPLQKDITALLRSRKFSAGANKKVFENEPKASPLTRGMKSMQAPVKFHVYSTSSYHGRFKKTKVLVVKERNGDIIGYREYVRR</sequence>
<keyword evidence="2" id="KW-1185">Reference proteome</keyword>
<name>A0A3N4PW57_9BACT</name>
<comment type="caution">
    <text evidence="1">The sequence shown here is derived from an EMBL/GenBank/DDBJ whole genome shotgun (WGS) entry which is preliminary data.</text>
</comment>